<organism evidence="2 3">
    <name type="scientific">Pyrenophora tritici-repentis</name>
    <dbReference type="NCBI Taxonomy" id="45151"/>
    <lineage>
        <taxon>Eukaryota</taxon>
        <taxon>Fungi</taxon>
        <taxon>Dikarya</taxon>
        <taxon>Ascomycota</taxon>
        <taxon>Pezizomycotina</taxon>
        <taxon>Dothideomycetes</taxon>
        <taxon>Pleosporomycetidae</taxon>
        <taxon>Pleosporales</taxon>
        <taxon>Pleosporineae</taxon>
        <taxon>Pleosporaceae</taxon>
        <taxon>Pyrenophora</taxon>
    </lineage>
</organism>
<feature type="compositionally biased region" description="Basic and acidic residues" evidence="1">
    <location>
        <begin position="103"/>
        <end position="116"/>
    </location>
</feature>
<proteinExistence type="predicted"/>
<dbReference type="RefSeq" id="XP_065961462.1">
    <property type="nucleotide sequence ID" value="XM_066108277.1"/>
</dbReference>
<evidence type="ECO:0000313" key="3">
    <source>
        <dbReference type="Proteomes" id="UP000245464"/>
    </source>
</evidence>
<reference evidence="2" key="1">
    <citation type="journal article" date="2018" name="BMC Genomics">
        <title>Comparative genomics of the wheat fungal pathogen Pyrenophora tritici-repentis reveals chromosomal variations and genome plasticity.</title>
        <authorList>
            <person name="Moolhuijzen P."/>
            <person name="See P.T."/>
            <person name="Hane J.K."/>
            <person name="Shi G."/>
            <person name="Liu Z."/>
            <person name="Oliver R.P."/>
            <person name="Moffat C.S."/>
        </authorList>
    </citation>
    <scope>NUCLEOTIDE SEQUENCE [LARGE SCALE GENOMIC DNA]</scope>
    <source>
        <strain evidence="2">M4</strain>
    </source>
</reference>
<sequence length="463" mass="50934">MGKSSTFTETTATHNCVEKKKRRRLHPVRRIARLLLGGSKSKREGRDTTSADGDNHETEGKTCYGASRWQNVLPFLEPLIALDPKLSFIEDRILKRPTPTTSEKVRQQQHKPEPPRTLRHLQQRVQDEDVFCNCDECAPKYYKISTTASHGTIRDLPPQDSQSTTSTKKTRSFQTPLQLKTPTPILPTLTLRFHGGTYEAMTLVRHHIAWLDATYLHPSASPTVAVKKLRTLLTAWHPHLSSANLRHTLSTHQLATLFSHLNAVFFAGCVPPHNKTLSAGFSYLSEACSDSFGRSNFNRVLGTQVLLHPCLWRGQHSHTHGHRTSTSTTTTAAAAVSSRLSTLLHEMSHAYLQAYTCAACPTHASSIGPLGHGRAWQLLAAKIEHVASVLLGTGMDLGRLPALLRDVGAGAALPSWHDLGVWGMLAGEKEKERRELGREDSGVGGLVGLGGERVVRSRGGGRQ</sequence>
<evidence type="ECO:0000256" key="1">
    <source>
        <dbReference type="SAM" id="MobiDB-lite"/>
    </source>
</evidence>
<dbReference type="GeneID" id="6343076"/>
<gene>
    <name evidence="2" type="ORF">PtrM4_117940</name>
</gene>
<feature type="compositionally biased region" description="Polar residues" evidence="1">
    <location>
        <begin position="1"/>
        <end position="14"/>
    </location>
</feature>
<feature type="compositionally biased region" description="Basic residues" evidence="1">
    <location>
        <begin position="19"/>
        <end position="32"/>
    </location>
</feature>
<protein>
    <submittedName>
        <fullName evidence="2">Tymo-45kd-70kd multi-domain protein</fullName>
    </submittedName>
</protein>
<feature type="region of interest" description="Disordered" evidence="1">
    <location>
        <begin position="151"/>
        <end position="175"/>
    </location>
</feature>
<feature type="region of interest" description="Disordered" evidence="1">
    <location>
        <begin position="1"/>
        <end position="61"/>
    </location>
</feature>
<feature type="region of interest" description="Disordered" evidence="1">
    <location>
        <begin position="97"/>
        <end position="117"/>
    </location>
</feature>
<dbReference type="AlphaFoldDB" id="A0A317AMW9"/>
<dbReference type="EMBL" id="NQIK02000006">
    <property type="protein sequence ID" value="KAF7569379.1"/>
    <property type="molecule type" value="Genomic_DNA"/>
</dbReference>
<comment type="caution">
    <text evidence="2">The sequence shown here is derived from an EMBL/GenBank/DDBJ whole genome shotgun (WGS) entry which is preliminary data.</text>
</comment>
<feature type="compositionally biased region" description="Basic and acidic residues" evidence="1">
    <location>
        <begin position="41"/>
        <end position="60"/>
    </location>
</feature>
<evidence type="ECO:0000313" key="2">
    <source>
        <dbReference type="EMBL" id="KAF7569379.1"/>
    </source>
</evidence>
<feature type="compositionally biased region" description="Low complexity" evidence="1">
    <location>
        <begin position="161"/>
        <end position="175"/>
    </location>
</feature>
<accession>A0A317AMW9</accession>
<dbReference type="Proteomes" id="UP000245464">
    <property type="component" value="Chromosome 6"/>
</dbReference>
<dbReference type="KEGG" id="ptrr:6343076"/>
<name>A0A317AMW9_9PLEO</name>